<organism evidence="3 4">
    <name type="scientific">Striga hermonthica</name>
    <name type="common">Purple witchweed</name>
    <name type="synonym">Buchnera hermonthica</name>
    <dbReference type="NCBI Taxonomy" id="68872"/>
    <lineage>
        <taxon>Eukaryota</taxon>
        <taxon>Viridiplantae</taxon>
        <taxon>Streptophyta</taxon>
        <taxon>Embryophyta</taxon>
        <taxon>Tracheophyta</taxon>
        <taxon>Spermatophyta</taxon>
        <taxon>Magnoliopsida</taxon>
        <taxon>eudicotyledons</taxon>
        <taxon>Gunneridae</taxon>
        <taxon>Pentapetalae</taxon>
        <taxon>asterids</taxon>
        <taxon>lamiids</taxon>
        <taxon>Lamiales</taxon>
        <taxon>Orobanchaceae</taxon>
        <taxon>Buchnereae</taxon>
        <taxon>Striga</taxon>
    </lineage>
</organism>
<keyword evidence="4" id="KW-1185">Reference proteome</keyword>
<dbReference type="InterPro" id="IPR012337">
    <property type="entry name" value="RNaseH-like_sf"/>
</dbReference>
<evidence type="ECO:0000256" key="1">
    <source>
        <dbReference type="SAM" id="MobiDB-lite"/>
    </source>
</evidence>
<evidence type="ECO:0000259" key="2">
    <source>
        <dbReference type="SMART" id="SM00597"/>
    </source>
</evidence>
<dbReference type="SMART" id="SM00597">
    <property type="entry name" value="ZnF_TTF"/>
    <property type="match status" value="1"/>
</dbReference>
<accession>A0A9N7MKB8</accession>
<dbReference type="SUPFAM" id="SSF53098">
    <property type="entry name" value="Ribonuclease H-like"/>
    <property type="match status" value="1"/>
</dbReference>
<dbReference type="OrthoDB" id="911566at2759"/>
<sequence length="613" mass="69683">MDRFITKESGVPSGNAVPVVDQGPALDINIENDLRDGQTGTENNVDEQEVHTNVETDNDGDGDNNEDIGDSFQPDIFDPRYWDSLNPKQIDILAQKGLRRDLSVLKGPKDRYSRRFSALFYTRILPNGEPCDRDWLVYSKELDRVFCFACKLFTKGYRKGQLANEGYNDWVHLGVRLKEHETSADHVLNMTTWYELRSRLQSDQAIDKTAQRQLEKEKDHWRKVLFKIVCIVKFLAKHSLAFRGTNSKLYDDNNGNFLGLIEMLAEFDPVIQEHVRRITSEETQLHYLDPKIQNELIHLLASAIKSEIVRKIKRAKYFSVILDCTPDASHQEQMSLIIRYVDSSSDNISIEESFLGFLDVNDTTGQRLFEVLENELKCLDLDIDDVRGQGYDNGSNMKGKHQGVQKRLLDVNPKAFYSACGCHSLNLTLCDMAKTCGPAKDFFGIIQRIYATFANSTKKWQILKDNITSLTLKSVSATRWESRVESVKAIRFQCADIREALLQVSDVDKDPKTSSEAKGLAKNELGEFEFIVAIVIWYESAAALCISPIAWRRIPEGPVWLSILRKVTLVYVLDLPKISDATSDWQKIGPFSEIGPGLFFPKLVATQGLELSF</sequence>
<dbReference type="Proteomes" id="UP001153555">
    <property type="component" value="Unassembled WGS sequence"/>
</dbReference>
<feature type="region of interest" description="Disordered" evidence="1">
    <location>
        <begin position="1"/>
        <end position="22"/>
    </location>
</feature>
<comment type="caution">
    <text evidence="3">The sequence shown here is derived from an EMBL/GenBank/DDBJ whole genome shotgun (WGS) entry which is preliminary data.</text>
</comment>
<dbReference type="PANTHER" id="PTHR45749">
    <property type="match status" value="1"/>
</dbReference>
<dbReference type="Pfam" id="PF14291">
    <property type="entry name" value="DUF4371"/>
    <property type="match status" value="1"/>
</dbReference>
<evidence type="ECO:0000313" key="4">
    <source>
        <dbReference type="Proteomes" id="UP001153555"/>
    </source>
</evidence>
<feature type="compositionally biased region" description="Acidic residues" evidence="1">
    <location>
        <begin position="56"/>
        <end position="69"/>
    </location>
</feature>
<dbReference type="AlphaFoldDB" id="A0A9N7MKB8"/>
<feature type="region of interest" description="Disordered" evidence="1">
    <location>
        <begin position="34"/>
        <end position="70"/>
    </location>
</feature>
<dbReference type="PANTHER" id="PTHR45749:SF35">
    <property type="entry name" value="AC-LIKE TRANSPOSASE-RELATED"/>
    <property type="match status" value="1"/>
</dbReference>
<gene>
    <name evidence="3" type="ORF">SHERM_09507</name>
</gene>
<proteinExistence type="predicted"/>
<name>A0A9N7MKB8_STRHE</name>
<dbReference type="InterPro" id="IPR025398">
    <property type="entry name" value="DUF4371"/>
</dbReference>
<dbReference type="InterPro" id="IPR006580">
    <property type="entry name" value="Znf_TTF"/>
</dbReference>
<reference evidence="3" key="1">
    <citation type="submission" date="2019-12" db="EMBL/GenBank/DDBJ databases">
        <authorList>
            <person name="Scholes J."/>
        </authorList>
    </citation>
    <scope>NUCLEOTIDE SEQUENCE</scope>
</reference>
<protein>
    <submittedName>
        <fullName evidence="3">TTF-type zinc finger protein with HAT dimerisation domain</fullName>
    </submittedName>
</protein>
<dbReference type="EMBL" id="CACSLK010000984">
    <property type="protein sequence ID" value="CAA0806619.1"/>
    <property type="molecule type" value="Genomic_DNA"/>
</dbReference>
<evidence type="ECO:0000313" key="3">
    <source>
        <dbReference type="EMBL" id="CAA0806619.1"/>
    </source>
</evidence>
<feature type="domain" description="TTF-type" evidence="2">
    <location>
        <begin position="120"/>
        <end position="205"/>
    </location>
</feature>